<feature type="binding site" evidence="3">
    <location>
        <position position="33"/>
    </location>
    <ligand>
        <name>ATP</name>
        <dbReference type="ChEBI" id="CHEBI:30616"/>
    </ligand>
</feature>
<dbReference type="InterPro" id="IPR000719">
    <property type="entry name" value="Prot_kinase_dom"/>
</dbReference>
<sequence>MDADWTEKKIIGQGGNGNVYRIRKSDGNFYAVKFLTNVKADKAYSRFKDEIEVLKRLADTKGVIKILEYNLPERITRKDKPYYVMPLGTRLDEYLKYKTHTQFYSILIKLAKTLALLHELDITHRDIKPENILVIEDEPVFSDFGLAHFPKKEKVSDLKEKIGPKWTIAPEMKRISSSAQFKKADIYSFAKTLWILITKQNSGFEGQYIAKSSISIDNYVKLKINDPYHVIGEWEYQSIVLLESLLIDSTNNDPHQRPDAIDFLERLERWYNTSAIFHKRNVYEWEHCLARIFPMSIPENCSWSKINEIYKILQLLSKEYDNLNYTFFPEHGGNDFVQIDLAIENKTLLINDYIILNPKRLVFESMGNLDFSYFMLELNDVLPICKNERNNICETIYMKKNGKYSITEKSSYKKITRYLSGSFVITRKTSILNQIRGDYDGHFGIHSKKAKDDYKKLVMKFVEVFEN</sequence>
<dbReference type="PROSITE" id="PS50011">
    <property type="entry name" value="PROTEIN_KINASE_DOM"/>
    <property type="match status" value="1"/>
</dbReference>
<dbReference type="AlphaFoldDB" id="A0A9X1H792"/>
<dbReference type="Gene3D" id="3.30.200.20">
    <property type="entry name" value="Phosphorylase Kinase, domain 1"/>
    <property type="match status" value="1"/>
</dbReference>
<dbReference type="PANTHER" id="PTHR44167:SF24">
    <property type="entry name" value="SERINE_THREONINE-PROTEIN KINASE CHK2"/>
    <property type="match status" value="1"/>
</dbReference>
<evidence type="ECO:0000313" key="5">
    <source>
        <dbReference type="EMBL" id="MBZ4033447.1"/>
    </source>
</evidence>
<gene>
    <name evidence="5" type="ORF">K6T82_01625</name>
</gene>
<dbReference type="PANTHER" id="PTHR44167">
    <property type="entry name" value="OVARIAN-SPECIFIC SERINE/THREONINE-PROTEIN KINASE LOK-RELATED"/>
    <property type="match status" value="1"/>
</dbReference>
<name>A0A9X1H792_9FLAO</name>
<dbReference type="GO" id="GO:0004674">
    <property type="term" value="F:protein serine/threonine kinase activity"/>
    <property type="evidence" value="ECO:0007669"/>
    <property type="project" value="TreeGrafter"/>
</dbReference>
<proteinExistence type="predicted"/>
<accession>A0A9X1H792</accession>
<reference evidence="5 6" key="1">
    <citation type="journal article" date="2023" name="Antonie Van Leeuwenhoek">
        <title>Flavobacterium potami sp. nov., a multi-metal resistance genes harbouring bacterium isolated from shallow river silt.</title>
        <authorList>
            <person name="Li S."/>
            <person name="Mao S."/>
            <person name="Mu W."/>
            <person name="Guo B."/>
            <person name="Li C."/>
            <person name="Zhu Q."/>
            <person name="Hou X."/>
            <person name="Zhao Y."/>
            <person name="Wei S."/>
            <person name="Liu H."/>
            <person name="Liu A."/>
        </authorList>
    </citation>
    <scope>NUCLEOTIDE SEQUENCE [LARGE SCALE GENOMIC DNA]</scope>
    <source>
        <strain evidence="5 6">17A</strain>
    </source>
</reference>
<evidence type="ECO:0000256" key="3">
    <source>
        <dbReference type="PROSITE-ProRule" id="PRU10141"/>
    </source>
</evidence>
<organism evidence="5 6">
    <name type="scientific">Flavobacterium potami</name>
    <dbReference type="NCBI Taxonomy" id="2872310"/>
    <lineage>
        <taxon>Bacteria</taxon>
        <taxon>Pseudomonadati</taxon>
        <taxon>Bacteroidota</taxon>
        <taxon>Flavobacteriia</taxon>
        <taxon>Flavobacteriales</taxon>
        <taxon>Flavobacteriaceae</taxon>
        <taxon>Flavobacterium</taxon>
    </lineage>
</organism>
<dbReference type="SMART" id="SM00220">
    <property type="entry name" value="S_TKc"/>
    <property type="match status" value="1"/>
</dbReference>
<evidence type="ECO:0000259" key="4">
    <source>
        <dbReference type="PROSITE" id="PS50011"/>
    </source>
</evidence>
<keyword evidence="5" id="KW-0418">Kinase</keyword>
<dbReference type="GO" id="GO:0005737">
    <property type="term" value="C:cytoplasm"/>
    <property type="evidence" value="ECO:0007669"/>
    <property type="project" value="TreeGrafter"/>
</dbReference>
<dbReference type="EMBL" id="JAINUY010000001">
    <property type="protein sequence ID" value="MBZ4033447.1"/>
    <property type="molecule type" value="Genomic_DNA"/>
</dbReference>
<keyword evidence="1 3" id="KW-0547">Nucleotide-binding</keyword>
<keyword evidence="5" id="KW-0808">Transferase</keyword>
<dbReference type="InterPro" id="IPR011009">
    <property type="entry name" value="Kinase-like_dom_sf"/>
</dbReference>
<dbReference type="RefSeq" id="WP_223704273.1">
    <property type="nucleotide sequence ID" value="NZ_JAINUY010000001.1"/>
</dbReference>
<dbReference type="Gene3D" id="1.10.510.10">
    <property type="entry name" value="Transferase(Phosphotransferase) domain 1"/>
    <property type="match status" value="1"/>
</dbReference>
<protein>
    <submittedName>
        <fullName evidence="5">Protein kinase</fullName>
    </submittedName>
</protein>
<dbReference type="InterPro" id="IPR008271">
    <property type="entry name" value="Ser/Thr_kinase_AS"/>
</dbReference>
<keyword evidence="2 3" id="KW-0067">ATP-binding</keyword>
<feature type="domain" description="Protein kinase" evidence="4">
    <location>
        <begin position="5"/>
        <end position="271"/>
    </location>
</feature>
<evidence type="ECO:0000256" key="1">
    <source>
        <dbReference type="ARBA" id="ARBA00022741"/>
    </source>
</evidence>
<dbReference type="PROSITE" id="PS00107">
    <property type="entry name" value="PROTEIN_KINASE_ATP"/>
    <property type="match status" value="1"/>
</dbReference>
<comment type="caution">
    <text evidence="5">The sequence shown here is derived from an EMBL/GenBank/DDBJ whole genome shotgun (WGS) entry which is preliminary data.</text>
</comment>
<dbReference type="InterPro" id="IPR017441">
    <property type="entry name" value="Protein_kinase_ATP_BS"/>
</dbReference>
<dbReference type="GO" id="GO:0005524">
    <property type="term" value="F:ATP binding"/>
    <property type="evidence" value="ECO:0007669"/>
    <property type="project" value="UniProtKB-UniRule"/>
</dbReference>
<evidence type="ECO:0000313" key="6">
    <source>
        <dbReference type="Proteomes" id="UP001139366"/>
    </source>
</evidence>
<keyword evidence="6" id="KW-1185">Reference proteome</keyword>
<evidence type="ECO:0000256" key="2">
    <source>
        <dbReference type="ARBA" id="ARBA00022840"/>
    </source>
</evidence>
<dbReference type="Proteomes" id="UP001139366">
    <property type="component" value="Unassembled WGS sequence"/>
</dbReference>
<dbReference type="PROSITE" id="PS00108">
    <property type="entry name" value="PROTEIN_KINASE_ST"/>
    <property type="match status" value="1"/>
</dbReference>
<dbReference type="Pfam" id="PF00069">
    <property type="entry name" value="Pkinase"/>
    <property type="match status" value="1"/>
</dbReference>
<dbReference type="SUPFAM" id="SSF56112">
    <property type="entry name" value="Protein kinase-like (PK-like)"/>
    <property type="match status" value="1"/>
</dbReference>